<protein>
    <submittedName>
        <fullName evidence="3">Uncharacterized protein</fullName>
    </submittedName>
</protein>
<gene>
    <name evidence="3" type="ORF">GCM10010448_21090</name>
</gene>
<sequence length="80" mass="8332">MEPPPGAETTSYAIPDTRSMASGPGAGHHHGHGKDRTVAPPPSPPGGAMSPARIPGLIVPLVFLFALVAGAVWYWRHRGD</sequence>
<name>A0ABP6LER4_9ACTN</name>
<keyword evidence="2" id="KW-0812">Transmembrane</keyword>
<feature type="region of interest" description="Disordered" evidence="1">
    <location>
        <begin position="1"/>
        <end position="51"/>
    </location>
</feature>
<evidence type="ECO:0000256" key="2">
    <source>
        <dbReference type="SAM" id="Phobius"/>
    </source>
</evidence>
<organism evidence="3 4">
    <name type="scientific">Streptomyces glomeratus</name>
    <dbReference type="NCBI Taxonomy" id="284452"/>
    <lineage>
        <taxon>Bacteria</taxon>
        <taxon>Bacillati</taxon>
        <taxon>Actinomycetota</taxon>
        <taxon>Actinomycetes</taxon>
        <taxon>Kitasatosporales</taxon>
        <taxon>Streptomycetaceae</taxon>
        <taxon>Streptomyces</taxon>
    </lineage>
</organism>
<accession>A0ABP6LER4</accession>
<proteinExistence type="predicted"/>
<keyword evidence="4" id="KW-1185">Reference proteome</keyword>
<comment type="caution">
    <text evidence="3">The sequence shown here is derived from an EMBL/GenBank/DDBJ whole genome shotgun (WGS) entry which is preliminary data.</text>
</comment>
<dbReference type="Proteomes" id="UP001501532">
    <property type="component" value="Unassembled WGS sequence"/>
</dbReference>
<reference evidence="4" key="1">
    <citation type="journal article" date="2019" name="Int. J. Syst. Evol. Microbiol.">
        <title>The Global Catalogue of Microorganisms (GCM) 10K type strain sequencing project: providing services to taxonomists for standard genome sequencing and annotation.</title>
        <authorList>
            <consortium name="The Broad Institute Genomics Platform"/>
            <consortium name="The Broad Institute Genome Sequencing Center for Infectious Disease"/>
            <person name="Wu L."/>
            <person name="Ma J."/>
        </authorList>
    </citation>
    <scope>NUCLEOTIDE SEQUENCE [LARGE SCALE GENOMIC DNA]</scope>
    <source>
        <strain evidence="4">JCM 9091</strain>
    </source>
</reference>
<keyword evidence="2" id="KW-1133">Transmembrane helix</keyword>
<evidence type="ECO:0000313" key="4">
    <source>
        <dbReference type="Proteomes" id="UP001501532"/>
    </source>
</evidence>
<evidence type="ECO:0000256" key="1">
    <source>
        <dbReference type="SAM" id="MobiDB-lite"/>
    </source>
</evidence>
<dbReference type="EMBL" id="BAAAUF010000016">
    <property type="protein sequence ID" value="GAA3038483.1"/>
    <property type="molecule type" value="Genomic_DNA"/>
</dbReference>
<feature type="transmembrane region" description="Helical" evidence="2">
    <location>
        <begin position="54"/>
        <end position="75"/>
    </location>
</feature>
<keyword evidence="2" id="KW-0472">Membrane</keyword>
<evidence type="ECO:0000313" key="3">
    <source>
        <dbReference type="EMBL" id="GAA3038483.1"/>
    </source>
</evidence>